<dbReference type="Pfam" id="PF08843">
    <property type="entry name" value="AbiEii"/>
    <property type="match status" value="1"/>
</dbReference>
<evidence type="ECO:0000313" key="1">
    <source>
        <dbReference type="EMBL" id="PSR22804.1"/>
    </source>
</evidence>
<accession>A0A2T2WKM7</accession>
<name>A0A2T2WKM7_9FIRM</name>
<gene>
    <name evidence="1" type="ORF">C7B45_05615</name>
</gene>
<evidence type="ECO:0000313" key="2">
    <source>
        <dbReference type="Proteomes" id="UP000241848"/>
    </source>
</evidence>
<sequence>MAIVEPQTALHGWWRWLYAEPTTWPLRRLFWSGDLPQPDDAADPAWVAAVLTTILEEGNAADWRLIRWDSVWPIWDKLPISPTYRPFWELYRKEEDAMNRREQVLDAEQHQILRLASGVLPSYGFELAGGTALAAGYLGHRLSQDLDLFAPPMGQPQWTEAVNAVLTVWTTAGLSAQRDSAAPSSGFVRLWVGQRPVKIELAQDSPYRLAPSDRQVDGMPVRSLKDLAADKTLALFDRATTRDFVDVYLLLQHYELSQLMAWAQQKDSGFDRDWFIRALMHAEKVQPHRVTVLVPLDWDHLRLTFRQAALRLEREAREAKQENDR</sequence>
<comment type="caution">
    <text evidence="1">The sequence shown here is derived from an EMBL/GenBank/DDBJ whole genome shotgun (WGS) entry which is preliminary data.</text>
</comment>
<proteinExistence type="predicted"/>
<organism evidence="1 2">
    <name type="scientific">Sulfobacillus acidophilus</name>
    <dbReference type="NCBI Taxonomy" id="53633"/>
    <lineage>
        <taxon>Bacteria</taxon>
        <taxon>Bacillati</taxon>
        <taxon>Bacillota</taxon>
        <taxon>Clostridia</taxon>
        <taxon>Eubacteriales</taxon>
        <taxon>Clostridiales Family XVII. Incertae Sedis</taxon>
        <taxon>Sulfobacillus</taxon>
    </lineage>
</organism>
<evidence type="ECO:0008006" key="3">
    <source>
        <dbReference type="Google" id="ProtNLM"/>
    </source>
</evidence>
<protein>
    <recommendedName>
        <fullName evidence="3">Nucleotidyl transferase AbiEii/AbiGii toxin family protein</fullName>
    </recommendedName>
</protein>
<dbReference type="Proteomes" id="UP000241848">
    <property type="component" value="Unassembled WGS sequence"/>
</dbReference>
<reference evidence="1 2" key="1">
    <citation type="journal article" date="2014" name="BMC Genomics">
        <title>Comparison of environmental and isolate Sulfobacillus genomes reveals diverse carbon, sulfur, nitrogen, and hydrogen metabolisms.</title>
        <authorList>
            <person name="Justice N.B."/>
            <person name="Norman A."/>
            <person name="Brown C.T."/>
            <person name="Singh A."/>
            <person name="Thomas B.C."/>
            <person name="Banfield J.F."/>
        </authorList>
    </citation>
    <scope>NUCLEOTIDE SEQUENCE [LARGE SCALE GENOMIC DNA]</scope>
    <source>
        <strain evidence="1">AMDSBA3</strain>
    </source>
</reference>
<dbReference type="EMBL" id="PXYV01000012">
    <property type="protein sequence ID" value="PSR22804.1"/>
    <property type="molecule type" value="Genomic_DNA"/>
</dbReference>
<dbReference type="AlphaFoldDB" id="A0A2T2WKM7"/>
<dbReference type="InterPro" id="IPR014942">
    <property type="entry name" value="AbiEii"/>
</dbReference>